<accession>A0AAV4NVI3</accession>
<dbReference type="Proteomes" id="UP001054837">
    <property type="component" value="Unassembled WGS sequence"/>
</dbReference>
<keyword evidence="2" id="KW-1185">Reference proteome</keyword>
<evidence type="ECO:0000313" key="1">
    <source>
        <dbReference type="EMBL" id="GIX88305.1"/>
    </source>
</evidence>
<gene>
    <name evidence="1" type="ORF">CDAR_392551</name>
</gene>
<organism evidence="1 2">
    <name type="scientific">Caerostris darwini</name>
    <dbReference type="NCBI Taxonomy" id="1538125"/>
    <lineage>
        <taxon>Eukaryota</taxon>
        <taxon>Metazoa</taxon>
        <taxon>Ecdysozoa</taxon>
        <taxon>Arthropoda</taxon>
        <taxon>Chelicerata</taxon>
        <taxon>Arachnida</taxon>
        <taxon>Araneae</taxon>
        <taxon>Araneomorphae</taxon>
        <taxon>Entelegynae</taxon>
        <taxon>Araneoidea</taxon>
        <taxon>Araneidae</taxon>
        <taxon>Caerostris</taxon>
    </lineage>
</organism>
<reference evidence="1 2" key="1">
    <citation type="submission" date="2021-06" db="EMBL/GenBank/DDBJ databases">
        <title>Caerostris darwini draft genome.</title>
        <authorList>
            <person name="Kono N."/>
            <person name="Arakawa K."/>
        </authorList>
    </citation>
    <scope>NUCLEOTIDE SEQUENCE [LARGE SCALE GENOMIC DNA]</scope>
</reference>
<name>A0AAV4NVI3_9ARAC</name>
<sequence>MVVELRTFCFQRLAIEFRIRGLARYALSSIVSRWEWRFSSLIWDALCQRFVPHLKTSCGQQTGSSYIIQLGRKFPRRVRNPEAAEFKEPGFSPRKGKSQRLAYSEILRTDKNG</sequence>
<protein>
    <submittedName>
        <fullName evidence="1">Uncharacterized protein</fullName>
    </submittedName>
</protein>
<evidence type="ECO:0000313" key="2">
    <source>
        <dbReference type="Proteomes" id="UP001054837"/>
    </source>
</evidence>
<proteinExistence type="predicted"/>
<comment type="caution">
    <text evidence="1">The sequence shown here is derived from an EMBL/GenBank/DDBJ whole genome shotgun (WGS) entry which is preliminary data.</text>
</comment>
<dbReference type="EMBL" id="BPLQ01002052">
    <property type="protein sequence ID" value="GIX88305.1"/>
    <property type="molecule type" value="Genomic_DNA"/>
</dbReference>
<dbReference type="AlphaFoldDB" id="A0AAV4NVI3"/>